<organism evidence="2 3">
    <name type="scientific">Paracoccus marinaquae</name>
    <dbReference type="NCBI Taxonomy" id="2841926"/>
    <lineage>
        <taxon>Bacteria</taxon>
        <taxon>Pseudomonadati</taxon>
        <taxon>Pseudomonadota</taxon>
        <taxon>Alphaproteobacteria</taxon>
        <taxon>Rhodobacterales</taxon>
        <taxon>Paracoccaceae</taxon>
        <taxon>Paracoccus</taxon>
    </lineage>
</organism>
<gene>
    <name evidence="2" type="ORF">KNW02_05630</name>
</gene>
<dbReference type="InterPro" id="IPR012127">
    <property type="entry name" value="Cyt_c_prime"/>
</dbReference>
<dbReference type="EMBL" id="JAHKNG010000006">
    <property type="protein sequence ID" value="MBU3029604.1"/>
    <property type="molecule type" value="Genomic_DNA"/>
</dbReference>
<dbReference type="PIRSF" id="PIRSF000027">
    <property type="entry name" value="Cytc_c_prime"/>
    <property type="match status" value="1"/>
</dbReference>
<keyword evidence="1" id="KW-0732">Signal</keyword>
<reference evidence="2" key="1">
    <citation type="submission" date="2021-06" db="EMBL/GenBank/DDBJ databases">
        <title>Paracoccus bacterium XHP0099 sp. nov., isolated from the surface waters of the Yellow Sea.</title>
        <authorList>
            <person name="Xue H."/>
            <person name="Zhang D."/>
        </authorList>
    </citation>
    <scope>NUCLEOTIDE SEQUENCE</scope>
    <source>
        <strain evidence="2">XHP0099</strain>
    </source>
</reference>
<evidence type="ECO:0000313" key="2">
    <source>
        <dbReference type="EMBL" id="MBU3029604.1"/>
    </source>
</evidence>
<dbReference type="PROSITE" id="PS51009">
    <property type="entry name" value="CYTCII"/>
    <property type="match status" value="1"/>
</dbReference>
<feature type="signal peptide" evidence="1">
    <location>
        <begin position="1"/>
        <end position="19"/>
    </location>
</feature>
<keyword evidence="3" id="KW-1185">Reference proteome</keyword>
<sequence length="151" mass="15617">MRLIKSAVVASLVAFPVMAAAQSAEVAIEARQGYMELLAINMGQLSGMAKGDIAYDEGAASTAAANIATLTNYTVPSLFVAGSADGEAEESRALPAIWQKPEEFAQRFASLREAATGAPEAVMGGQANVGPALQKLGGACKACHDDFRKPE</sequence>
<name>A0ABS6AJ16_9RHOB</name>
<evidence type="ECO:0000256" key="1">
    <source>
        <dbReference type="SAM" id="SignalP"/>
    </source>
</evidence>
<dbReference type="RefSeq" id="WP_216032295.1">
    <property type="nucleotide sequence ID" value="NZ_JAHKNG010000006.1"/>
</dbReference>
<accession>A0ABS6AJ16</accession>
<dbReference type="Proteomes" id="UP001166191">
    <property type="component" value="Unassembled WGS sequence"/>
</dbReference>
<comment type="caution">
    <text evidence="2">The sequence shown here is derived from an EMBL/GenBank/DDBJ whole genome shotgun (WGS) entry which is preliminary data.</text>
</comment>
<evidence type="ECO:0000313" key="3">
    <source>
        <dbReference type="Proteomes" id="UP001166191"/>
    </source>
</evidence>
<dbReference type="Pfam" id="PF01322">
    <property type="entry name" value="Cytochrom_C_2"/>
    <property type="match status" value="1"/>
</dbReference>
<protein>
    <submittedName>
        <fullName evidence="2">Cytochrome c</fullName>
    </submittedName>
</protein>
<feature type="chain" id="PRO_5046386374" evidence="1">
    <location>
        <begin position="20"/>
        <end position="151"/>
    </location>
</feature>
<dbReference type="InterPro" id="IPR002321">
    <property type="entry name" value="Cyt_c_II"/>
</dbReference>
<proteinExistence type="predicted"/>